<dbReference type="SUPFAM" id="SSF52058">
    <property type="entry name" value="L domain-like"/>
    <property type="match status" value="1"/>
</dbReference>
<dbReference type="AlphaFoldDB" id="A0A0K6FU33"/>
<organism evidence="1 2">
    <name type="scientific">Rhizoctonia solani</name>
    <dbReference type="NCBI Taxonomy" id="456999"/>
    <lineage>
        <taxon>Eukaryota</taxon>
        <taxon>Fungi</taxon>
        <taxon>Dikarya</taxon>
        <taxon>Basidiomycota</taxon>
        <taxon>Agaricomycotina</taxon>
        <taxon>Agaricomycetes</taxon>
        <taxon>Cantharellales</taxon>
        <taxon>Ceratobasidiaceae</taxon>
        <taxon>Rhizoctonia</taxon>
    </lineage>
</organism>
<dbReference type="EMBL" id="CYGV01000979">
    <property type="protein sequence ID" value="CUA69800.1"/>
    <property type="molecule type" value="Genomic_DNA"/>
</dbReference>
<accession>A0A0K6FU33</accession>
<proteinExistence type="predicted"/>
<keyword evidence="2" id="KW-1185">Reference proteome</keyword>
<evidence type="ECO:0000313" key="2">
    <source>
        <dbReference type="Proteomes" id="UP000044841"/>
    </source>
</evidence>
<evidence type="ECO:0000313" key="1">
    <source>
        <dbReference type="EMBL" id="CUA69800.1"/>
    </source>
</evidence>
<dbReference type="Proteomes" id="UP000044841">
    <property type="component" value="Unassembled WGS sequence"/>
</dbReference>
<gene>
    <name evidence="1" type="ORF">RSOLAG22IIIB_08725</name>
</gene>
<reference evidence="1 2" key="1">
    <citation type="submission" date="2015-07" db="EMBL/GenBank/DDBJ databases">
        <authorList>
            <person name="Noorani M."/>
        </authorList>
    </citation>
    <scope>NUCLEOTIDE SEQUENCE [LARGE SCALE GENOMIC DNA]</scope>
    <source>
        <strain evidence="1">BBA 69670</strain>
    </source>
</reference>
<name>A0A0K6FU33_9AGAM</name>
<protein>
    <submittedName>
        <fullName evidence="1">Uncharacterized protein</fullName>
    </submittedName>
</protein>
<sequence length="491" mass="55464">MPTTRSQAKRAKRAKLAVNQLERPRVGINKLPPEVLSEIFVICDRSWDPLHGNWNLFVCQIAFPSICRHWRKVALDTTALWNKVTLLDRAPWHFSKLCLLRSGSTAPLDIDLGMDEKFWAGSEEGTLDESVQRAKDAFAFIVKHGGALSRWRTLTMVTDIFLVQVAAMTFLGKHHFPSLTSLEMTFNGPDEFDDKDRLALQKHMRASPKVLFGGPLPQLRSVKLQGVPNPYLFGHRVHPQLVGLTHLELRFEGLYPSLINLNKMLIANPLLETLIINAETMIQWAIDSVDHENLSIVHLPKLQSLSFAQVVFPVWTLHAIKTLDAPHLISFELTLNKIAYVTFNESNNVQALFDHIIGDQNKTPPTPRFPSLRSLTLASEELNSFYHDVAAVLAAYPEITALTLPSCWSLSPLLKRPWLTPNIERLRVGVQKLTQLKKVVSSRCKAGLPLRTVLVDNLELEEEVKPSDRAQLRKYVDFAVVLDDGERIGEI</sequence>